<evidence type="ECO:0000313" key="1">
    <source>
        <dbReference type="EMBL" id="OCL01654.1"/>
    </source>
</evidence>
<dbReference type="EMBL" id="KV751093">
    <property type="protein sequence ID" value="OCL01654.1"/>
    <property type="molecule type" value="Genomic_DNA"/>
</dbReference>
<reference evidence="1 2" key="1">
    <citation type="journal article" date="2016" name="Nat. Commun.">
        <title>Ectomycorrhizal ecology is imprinted in the genome of the dominant symbiotic fungus Cenococcum geophilum.</title>
        <authorList>
            <consortium name="DOE Joint Genome Institute"/>
            <person name="Peter M."/>
            <person name="Kohler A."/>
            <person name="Ohm R.A."/>
            <person name="Kuo A."/>
            <person name="Krutzmann J."/>
            <person name="Morin E."/>
            <person name="Arend M."/>
            <person name="Barry K.W."/>
            <person name="Binder M."/>
            <person name="Choi C."/>
            <person name="Clum A."/>
            <person name="Copeland A."/>
            <person name="Grisel N."/>
            <person name="Haridas S."/>
            <person name="Kipfer T."/>
            <person name="LaButti K."/>
            <person name="Lindquist E."/>
            <person name="Lipzen A."/>
            <person name="Maire R."/>
            <person name="Meier B."/>
            <person name="Mihaltcheva S."/>
            <person name="Molinier V."/>
            <person name="Murat C."/>
            <person name="Poggeler S."/>
            <person name="Quandt C.A."/>
            <person name="Sperisen C."/>
            <person name="Tritt A."/>
            <person name="Tisserant E."/>
            <person name="Crous P.W."/>
            <person name="Henrissat B."/>
            <person name="Nehls U."/>
            <person name="Egli S."/>
            <person name="Spatafora J.W."/>
            <person name="Grigoriev I.V."/>
            <person name="Martin F.M."/>
        </authorList>
    </citation>
    <scope>NUCLEOTIDE SEQUENCE [LARGE SCALE GENOMIC DNA]</scope>
    <source>
        <strain evidence="1 2">CBS 207.34</strain>
    </source>
</reference>
<dbReference type="OrthoDB" id="1911848at2759"/>
<dbReference type="Proteomes" id="UP000250140">
    <property type="component" value="Unassembled WGS sequence"/>
</dbReference>
<evidence type="ECO:0000313" key="2">
    <source>
        <dbReference type="Proteomes" id="UP000250140"/>
    </source>
</evidence>
<proteinExistence type="predicted"/>
<sequence>METVTEIAQKFSENSATYLAERIEYSSVHSLLLFWKENDVKPEDEINALKVLFEEFNYTVSLFPIPVDGTQLSILNLEISRLVANRCNRPDTLVIVYYAGHCDASPKGEARWSA</sequence>
<organism evidence="1 2">
    <name type="scientific">Glonium stellatum</name>
    <dbReference type="NCBI Taxonomy" id="574774"/>
    <lineage>
        <taxon>Eukaryota</taxon>
        <taxon>Fungi</taxon>
        <taxon>Dikarya</taxon>
        <taxon>Ascomycota</taxon>
        <taxon>Pezizomycotina</taxon>
        <taxon>Dothideomycetes</taxon>
        <taxon>Pleosporomycetidae</taxon>
        <taxon>Gloniales</taxon>
        <taxon>Gloniaceae</taxon>
        <taxon>Glonium</taxon>
    </lineage>
</organism>
<gene>
    <name evidence="1" type="ORF">AOQ84DRAFT_426781</name>
</gene>
<name>A0A8E2JLZ9_9PEZI</name>
<protein>
    <submittedName>
        <fullName evidence="1">Uncharacterized protein</fullName>
    </submittedName>
</protein>
<keyword evidence="2" id="KW-1185">Reference proteome</keyword>
<accession>A0A8E2JLZ9</accession>
<dbReference type="AlphaFoldDB" id="A0A8E2JLZ9"/>